<comment type="caution">
    <text evidence="1">The sequence shown here is derived from an EMBL/GenBank/DDBJ whole genome shotgun (WGS) entry which is preliminary data.</text>
</comment>
<reference evidence="1" key="1">
    <citation type="submission" date="2020-11" db="EMBL/GenBank/DDBJ databases">
        <authorList>
            <consortium name="DOE Joint Genome Institute"/>
            <person name="Ahrendt S."/>
            <person name="Riley R."/>
            <person name="Andreopoulos W."/>
            <person name="LaButti K."/>
            <person name="Pangilinan J."/>
            <person name="Ruiz-duenas F.J."/>
            <person name="Barrasa J.M."/>
            <person name="Sanchez-Garcia M."/>
            <person name="Camarero S."/>
            <person name="Miyauchi S."/>
            <person name="Serrano A."/>
            <person name="Linde D."/>
            <person name="Babiker R."/>
            <person name="Drula E."/>
            <person name="Ayuso-Fernandez I."/>
            <person name="Pacheco R."/>
            <person name="Padilla G."/>
            <person name="Ferreira P."/>
            <person name="Barriuso J."/>
            <person name="Kellner H."/>
            <person name="Castanera R."/>
            <person name="Alfaro M."/>
            <person name="Ramirez L."/>
            <person name="Pisabarro A.G."/>
            <person name="Kuo A."/>
            <person name="Tritt A."/>
            <person name="Lipzen A."/>
            <person name="He G."/>
            <person name="Yan M."/>
            <person name="Ng V."/>
            <person name="Cullen D."/>
            <person name="Martin F."/>
            <person name="Rosso M.-N."/>
            <person name="Henrissat B."/>
            <person name="Hibbett D."/>
            <person name="Martinez A.T."/>
            <person name="Grigoriev I.V."/>
        </authorList>
    </citation>
    <scope>NUCLEOTIDE SEQUENCE</scope>
    <source>
        <strain evidence="1">AH 44721</strain>
    </source>
</reference>
<dbReference type="EMBL" id="JADNYJ010000190">
    <property type="protein sequence ID" value="KAF8875884.1"/>
    <property type="molecule type" value="Genomic_DNA"/>
</dbReference>
<proteinExistence type="predicted"/>
<organism evidence="1 2">
    <name type="scientific">Gymnopilus junonius</name>
    <name type="common">Spectacular rustgill mushroom</name>
    <name type="synonym">Gymnopilus spectabilis subsp. junonius</name>
    <dbReference type="NCBI Taxonomy" id="109634"/>
    <lineage>
        <taxon>Eukaryota</taxon>
        <taxon>Fungi</taxon>
        <taxon>Dikarya</taxon>
        <taxon>Basidiomycota</taxon>
        <taxon>Agaricomycotina</taxon>
        <taxon>Agaricomycetes</taxon>
        <taxon>Agaricomycetidae</taxon>
        <taxon>Agaricales</taxon>
        <taxon>Agaricineae</taxon>
        <taxon>Hymenogastraceae</taxon>
        <taxon>Gymnopilus</taxon>
    </lineage>
</organism>
<dbReference type="OrthoDB" id="2149705at2759"/>
<name>A0A9P5NAF5_GYMJU</name>
<gene>
    <name evidence="1" type="ORF">CPB84DRAFT_1817748</name>
</gene>
<protein>
    <submittedName>
        <fullName evidence="1">Uncharacterized protein</fullName>
    </submittedName>
</protein>
<keyword evidence="2" id="KW-1185">Reference proteome</keyword>
<accession>A0A9P5NAF5</accession>
<dbReference type="AlphaFoldDB" id="A0A9P5NAF5"/>
<evidence type="ECO:0000313" key="1">
    <source>
        <dbReference type="EMBL" id="KAF8875884.1"/>
    </source>
</evidence>
<evidence type="ECO:0000313" key="2">
    <source>
        <dbReference type="Proteomes" id="UP000724874"/>
    </source>
</evidence>
<sequence>MALQTKQDQLLQVAWDPQSHHALAEAQYLETLLPKDVKYTVINVIIQPNSSPHIRTLSSLVLTFVVAWCLQKLGRDVVEQLEVNGVVYQRSLRDMQSCLGQRYGVKWQMRFEAEFFSRMGMPNVIHHIITNRDALGKSLAPSSSVLALRAPCPTCADIFFKCPYHGVFSYNIRSDVHKLQFNCQLGNLILGLYYEFASYGYIEICGRLCWILQEQLLWRHLLKPILIVYTPLICDWSGAKVSKSWYLCGDAYKYLCNSGQSTFSTTKLSLKKVKTWNTLRRG</sequence>
<dbReference type="Proteomes" id="UP000724874">
    <property type="component" value="Unassembled WGS sequence"/>
</dbReference>